<accession>A0A6F9DHD1</accession>
<dbReference type="AlphaFoldDB" id="A0A6F9DHD1"/>
<name>A0A6F9DHD1_9ASCI</name>
<evidence type="ECO:0000259" key="2">
    <source>
        <dbReference type="Pfam" id="PF00582"/>
    </source>
</evidence>
<proteinExistence type="evidence at transcript level"/>
<keyword evidence="1" id="KW-0175">Coiled coil</keyword>
<dbReference type="InterPro" id="IPR014729">
    <property type="entry name" value="Rossmann-like_a/b/a_fold"/>
</dbReference>
<dbReference type="PANTHER" id="PTHR46989:SF3">
    <property type="entry name" value="USPA DOMAIN-CONTAINING PROTEIN"/>
    <property type="match status" value="1"/>
</dbReference>
<feature type="coiled-coil region" evidence="1">
    <location>
        <begin position="55"/>
        <end position="82"/>
    </location>
</feature>
<dbReference type="CDD" id="cd23659">
    <property type="entry name" value="USP_At3g01520-like"/>
    <property type="match status" value="1"/>
</dbReference>
<dbReference type="InterPro" id="IPR006015">
    <property type="entry name" value="Universal_stress_UspA"/>
</dbReference>
<evidence type="ECO:0000313" key="3">
    <source>
        <dbReference type="EMBL" id="CAB3262604.1"/>
    </source>
</evidence>
<dbReference type="Gene3D" id="3.40.50.620">
    <property type="entry name" value="HUPs"/>
    <property type="match status" value="1"/>
</dbReference>
<feature type="domain" description="UspA" evidence="2">
    <location>
        <begin position="2"/>
        <end position="148"/>
    </location>
</feature>
<dbReference type="EMBL" id="LR786749">
    <property type="protein sequence ID" value="CAB3262604.1"/>
    <property type="molecule type" value="mRNA"/>
</dbReference>
<dbReference type="SUPFAM" id="SSF52402">
    <property type="entry name" value="Adenine nucleotide alpha hydrolases-like"/>
    <property type="match status" value="1"/>
</dbReference>
<reference evidence="3" key="1">
    <citation type="submission" date="2020-04" db="EMBL/GenBank/DDBJ databases">
        <authorList>
            <person name="Neveu A P."/>
        </authorList>
    </citation>
    <scope>NUCLEOTIDE SEQUENCE</scope>
    <source>
        <tissue evidence="3">Whole embryo</tissue>
    </source>
</reference>
<sequence>MKVLLAVDGSDHADKALTYYFANIHKEGNEVIVYSHAKIPGIPKTWLGGMPMLTHEEIDRLIANHKKECHDLKEKLKKKCEQYGDNITVSVESHDGGAGCNIIKKAESSEAGLIVTGTRGLGKISSTVLGSVSDYVLHHAKIPVIICHT</sequence>
<gene>
    <name evidence="3" type="primary">LOC100180855-001</name>
</gene>
<evidence type="ECO:0000256" key="1">
    <source>
        <dbReference type="SAM" id="Coils"/>
    </source>
</evidence>
<dbReference type="PRINTS" id="PR01438">
    <property type="entry name" value="UNVRSLSTRESS"/>
</dbReference>
<dbReference type="InterPro" id="IPR006016">
    <property type="entry name" value="UspA"/>
</dbReference>
<dbReference type="PANTHER" id="PTHR46989">
    <property type="entry name" value="USP DOMAIN-CONTAINING PROTEIN"/>
    <property type="match status" value="1"/>
</dbReference>
<protein>
    <submittedName>
        <fullName evidence="3">Uncharacterized protein LOC100180855</fullName>
    </submittedName>
</protein>
<organism evidence="3">
    <name type="scientific">Phallusia mammillata</name>
    <dbReference type="NCBI Taxonomy" id="59560"/>
    <lineage>
        <taxon>Eukaryota</taxon>
        <taxon>Metazoa</taxon>
        <taxon>Chordata</taxon>
        <taxon>Tunicata</taxon>
        <taxon>Ascidiacea</taxon>
        <taxon>Phlebobranchia</taxon>
        <taxon>Ascidiidae</taxon>
        <taxon>Phallusia</taxon>
    </lineage>
</organism>
<dbReference type="Pfam" id="PF00582">
    <property type="entry name" value="Usp"/>
    <property type="match status" value="1"/>
</dbReference>